<keyword evidence="3" id="KW-0489">Methyltransferase</keyword>
<keyword evidence="4" id="KW-1185">Reference proteome</keyword>
<name>A0A6M1U755_9RHOB</name>
<gene>
    <name evidence="3" type="ORF">G5V65_15110</name>
</gene>
<evidence type="ECO:0000313" key="4">
    <source>
        <dbReference type="Proteomes" id="UP000474758"/>
    </source>
</evidence>
<dbReference type="GO" id="GO:0008757">
    <property type="term" value="F:S-adenosylmethionine-dependent methyltransferase activity"/>
    <property type="evidence" value="ECO:0007669"/>
    <property type="project" value="InterPro"/>
</dbReference>
<dbReference type="Gene3D" id="3.40.50.150">
    <property type="entry name" value="Vaccinia Virus protein VP39"/>
    <property type="match status" value="1"/>
</dbReference>
<dbReference type="AlphaFoldDB" id="A0A6M1U755"/>
<keyword evidence="3" id="KW-0808">Transferase</keyword>
<dbReference type="RefSeq" id="WP_165051653.1">
    <property type="nucleotide sequence ID" value="NZ_JAALFE010000015.1"/>
</dbReference>
<feature type="transmembrane region" description="Helical" evidence="1">
    <location>
        <begin position="215"/>
        <end position="238"/>
    </location>
</feature>
<dbReference type="InterPro" id="IPR029063">
    <property type="entry name" value="SAM-dependent_MTases_sf"/>
</dbReference>
<accession>A0A6M1U755</accession>
<evidence type="ECO:0000256" key="1">
    <source>
        <dbReference type="SAM" id="Phobius"/>
    </source>
</evidence>
<dbReference type="Proteomes" id="UP000474758">
    <property type="component" value="Unassembled WGS sequence"/>
</dbReference>
<dbReference type="CDD" id="cd02440">
    <property type="entry name" value="AdoMet_MTases"/>
    <property type="match status" value="1"/>
</dbReference>
<dbReference type="SUPFAM" id="SSF53335">
    <property type="entry name" value="S-adenosyl-L-methionine-dependent methyltransferases"/>
    <property type="match status" value="1"/>
</dbReference>
<evidence type="ECO:0000313" key="3">
    <source>
        <dbReference type="EMBL" id="NGQ92225.1"/>
    </source>
</evidence>
<dbReference type="InterPro" id="IPR013216">
    <property type="entry name" value="Methyltransf_11"/>
</dbReference>
<keyword evidence="1" id="KW-0472">Membrane</keyword>
<feature type="domain" description="Methyltransferase type 11" evidence="2">
    <location>
        <begin position="104"/>
        <end position="198"/>
    </location>
</feature>
<organism evidence="3 4">
    <name type="scientific">Paragemmobacter kunshanensis</name>
    <dbReference type="NCBI Taxonomy" id="2583234"/>
    <lineage>
        <taxon>Bacteria</taxon>
        <taxon>Pseudomonadati</taxon>
        <taxon>Pseudomonadota</taxon>
        <taxon>Alphaproteobacteria</taxon>
        <taxon>Rhodobacterales</taxon>
        <taxon>Paracoccaceae</taxon>
        <taxon>Paragemmobacter</taxon>
    </lineage>
</organism>
<dbReference type="Pfam" id="PF08241">
    <property type="entry name" value="Methyltransf_11"/>
    <property type="match status" value="1"/>
</dbReference>
<dbReference type="GO" id="GO:0032259">
    <property type="term" value="P:methylation"/>
    <property type="evidence" value="ECO:0007669"/>
    <property type="project" value="UniProtKB-KW"/>
</dbReference>
<keyword evidence="1" id="KW-0812">Transmembrane</keyword>
<reference evidence="3 4" key="1">
    <citation type="submission" date="2020-02" db="EMBL/GenBank/DDBJ databases">
        <title>Rhodobacter translucens sp. nov., a novel bacterium isolated from activated sludge.</title>
        <authorList>
            <person name="Liu J."/>
        </authorList>
    </citation>
    <scope>NUCLEOTIDE SEQUENCE [LARGE SCALE GENOMIC DNA]</scope>
    <source>
        <strain evidence="3 4">HX-7-19</strain>
    </source>
</reference>
<keyword evidence="1" id="KW-1133">Transmembrane helix</keyword>
<dbReference type="InterPro" id="IPR050508">
    <property type="entry name" value="Methyltransf_Superfamily"/>
</dbReference>
<comment type="caution">
    <text evidence="3">The sequence shown here is derived from an EMBL/GenBank/DDBJ whole genome shotgun (WGS) entry which is preliminary data.</text>
</comment>
<sequence length="294" mass="32394">MELTAQTEGRVRQALREHDPLSVARYMATLQLGGPEPPGTEKINALARSMGWIEPAGQRLTSEGWAAADSFREYMFWRERDRELPFAKAAPDIVSQLLSGRSVLEIGSGSGINLMSLARLGTAAIGIEPIEAYRQMGAIFAEVEGLESIRAVAGAAERIPFESDKFDTVLCVSSHQYFDIQPALQEIYRVLRPGGEVLLISGSWSRFLFGQAHSLMGGAGSAKGYVITIVNTAAYMLLGRRLIFRRKKVSTSYPVYPSRRAMRSLLQKAGFDLAVPPQPLDGEVFFRARKPVRS</sequence>
<protein>
    <submittedName>
        <fullName evidence="3">Class I SAM-dependent methyltransferase</fullName>
    </submittedName>
</protein>
<dbReference type="PANTHER" id="PTHR42912">
    <property type="entry name" value="METHYLTRANSFERASE"/>
    <property type="match status" value="1"/>
</dbReference>
<dbReference type="EMBL" id="JAALFE010000015">
    <property type="protein sequence ID" value="NGQ92225.1"/>
    <property type="molecule type" value="Genomic_DNA"/>
</dbReference>
<evidence type="ECO:0000259" key="2">
    <source>
        <dbReference type="Pfam" id="PF08241"/>
    </source>
</evidence>
<proteinExistence type="predicted"/>